<reference evidence="3" key="1">
    <citation type="journal article" date="2015" name="PLoS Genet.">
        <title>The dynamic genome and transcriptome of the human fungal pathogen Blastomyces and close relative Emmonsia.</title>
        <authorList>
            <person name="Munoz J.F."/>
            <person name="Gauthier G.M."/>
            <person name="Desjardins C.A."/>
            <person name="Gallo J.E."/>
            <person name="Holder J."/>
            <person name="Sullivan T.D."/>
            <person name="Marty A.J."/>
            <person name="Carmen J.C."/>
            <person name="Chen Z."/>
            <person name="Ding L."/>
            <person name="Gujja S."/>
            <person name="Magrini V."/>
            <person name="Misas E."/>
            <person name="Mitreva M."/>
            <person name="Priest M."/>
            <person name="Saif S."/>
            <person name="Whiston E.A."/>
            <person name="Young S."/>
            <person name="Zeng Q."/>
            <person name="Goldman W.E."/>
            <person name="Mardis E.R."/>
            <person name="Taylor J.W."/>
            <person name="McEwen J.G."/>
            <person name="Clay O.K."/>
            <person name="Klein B.S."/>
            <person name="Cuomo C.A."/>
        </authorList>
    </citation>
    <scope>NUCLEOTIDE SEQUENCE [LARGE SCALE GENOMIC DNA]</scope>
    <source>
        <strain evidence="3">UAMH 139</strain>
    </source>
</reference>
<dbReference type="AlphaFoldDB" id="A0A0H1BP62"/>
<evidence type="ECO:0000313" key="2">
    <source>
        <dbReference type="EMBL" id="KLJ10966.1"/>
    </source>
</evidence>
<feature type="region of interest" description="Disordered" evidence="1">
    <location>
        <begin position="13"/>
        <end position="37"/>
    </location>
</feature>
<keyword evidence="3" id="KW-1185">Reference proteome</keyword>
<dbReference type="Proteomes" id="UP000053573">
    <property type="component" value="Unassembled WGS sequence"/>
</dbReference>
<comment type="caution">
    <text evidence="2">The sequence shown here is derived from an EMBL/GenBank/DDBJ whole genome shotgun (WGS) entry which is preliminary data.</text>
</comment>
<proteinExistence type="predicted"/>
<feature type="region of interest" description="Disordered" evidence="1">
    <location>
        <begin position="60"/>
        <end position="88"/>
    </location>
</feature>
<evidence type="ECO:0000256" key="1">
    <source>
        <dbReference type="SAM" id="MobiDB-lite"/>
    </source>
</evidence>
<accession>A0A0H1BP62</accession>
<dbReference type="EMBL" id="LDEV01001824">
    <property type="protein sequence ID" value="KLJ10966.1"/>
    <property type="molecule type" value="Genomic_DNA"/>
</dbReference>
<gene>
    <name evidence="2" type="ORF">EMPG_09797</name>
</gene>
<name>A0A0H1BP62_9EURO</name>
<evidence type="ECO:0000313" key="3">
    <source>
        <dbReference type="Proteomes" id="UP000053573"/>
    </source>
</evidence>
<organism evidence="2 3">
    <name type="scientific">Blastomyces silverae</name>
    <dbReference type="NCBI Taxonomy" id="2060906"/>
    <lineage>
        <taxon>Eukaryota</taxon>
        <taxon>Fungi</taxon>
        <taxon>Dikarya</taxon>
        <taxon>Ascomycota</taxon>
        <taxon>Pezizomycotina</taxon>
        <taxon>Eurotiomycetes</taxon>
        <taxon>Eurotiomycetidae</taxon>
        <taxon>Onygenales</taxon>
        <taxon>Ajellomycetaceae</taxon>
        <taxon>Blastomyces</taxon>
    </lineage>
</organism>
<feature type="compositionally biased region" description="Gly residues" evidence="1">
    <location>
        <begin position="75"/>
        <end position="86"/>
    </location>
</feature>
<sequence>MSYLRLLYQLATQPRPSGDHRPRIDGSIARKPKIGEPPQRNVLGISNGAGGVKLIGLNPGEGAADSRTRRNRAIAGGGGGGSGAEGNGRVKLDAADTTNAANGVQVNRGRSAREGHIRIPGCECVWCRRVMEAGATGGGEGAAGRIGAGNGAERRVRFIL</sequence>
<protein>
    <submittedName>
        <fullName evidence="2">Uncharacterized protein</fullName>
    </submittedName>
</protein>
<dbReference type="OrthoDB" id="4188550at2759"/>